<dbReference type="AlphaFoldDB" id="A0AAD9UKD0"/>
<sequence>MMRRPVTCQILLTRSTRDSLSVTRAYSASFVMAKLRSGLSCVSRSISFPVRMSMMPSSSLPSQRTNARESSSGSRISATGAVSESMELMRPMAEPRLHTSTALDPPV</sequence>
<proteinExistence type="predicted"/>
<organism evidence="2 3">
    <name type="scientific">Ridgeia piscesae</name>
    <name type="common">Tubeworm</name>
    <dbReference type="NCBI Taxonomy" id="27915"/>
    <lineage>
        <taxon>Eukaryota</taxon>
        <taxon>Metazoa</taxon>
        <taxon>Spiralia</taxon>
        <taxon>Lophotrochozoa</taxon>
        <taxon>Annelida</taxon>
        <taxon>Polychaeta</taxon>
        <taxon>Sedentaria</taxon>
        <taxon>Canalipalpata</taxon>
        <taxon>Sabellida</taxon>
        <taxon>Siboglinidae</taxon>
        <taxon>Ridgeia</taxon>
    </lineage>
</organism>
<accession>A0AAD9UKD0</accession>
<comment type="caution">
    <text evidence="2">The sequence shown here is derived from an EMBL/GenBank/DDBJ whole genome shotgun (WGS) entry which is preliminary data.</text>
</comment>
<keyword evidence="3" id="KW-1185">Reference proteome</keyword>
<name>A0AAD9UKD0_RIDPI</name>
<evidence type="ECO:0000256" key="1">
    <source>
        <dbReference type="SAM" id="MobiDB-lite"/>
    </source>
</evidence>
<gene>
    <name evidence="2" type="ORF">NP493_23g01042</name>
</gene>
<evidence type="ECO:0000313" key="3">
    <source>
        <dbReference type="Proteomes" id="UP001209878"/>
    </source>
</evidence>
<dbReference type="Proteomes" id="UP001209878">
    <property type="component" value="Unassembled WGS sequence"/>
</dbReference>
<protein>
    <submittedName>
        <fullName evidence="2">Uncharacterized protein</fullName>
    </submittedName>
</protein>
<reference evidence="2" key="1">
    <citation type="journal article" date="2023" name="Mol. Biol. Evol.">
        <title>Third-Generation Sequencing Reveals the Adaptive Role of the Epigenome in Three Deep-Sea Polychaetes.</title>
        <authorList>
            <person name="Perez M."/>
            <person name="Aroh O."/>
            <person name="Sun Y."/>
            <person name="Lan Y."/>
            <person name="Juniper S.K."/>
            <person name="Young C.R."/>
            <person name="Angers B."/>
            <person name="Qian P.Y."/>
        </authorList>
    </citation>
    <scope>NUCLEOTIDE SEQUENCE</scope>
    <source>
        <strain evidence="2">R07B-5</strain>
    </source>
</reference>
<feature type="region of interest" description="Disordered" evidence="1">
    <location>
        <begin position="55"/>
        <end position="84"/>
    </location>
</feature>
<dbReference type="EMBL" id="JAODUO010000023">
    <property type="protein sequence ID" value="KAK2192743.1"/>
    <property type="molecule type" value="Genomic_DNA"/>
</dbReference>
<evidence type="ECO:0000313" key="2">
    <source>
        <dbReference type="EMBL" id="KAK2192743.1"/>
    </source>
</evidence>
<feature type="compositionally biased region" description="Polar residues" evidence="1">
    <location>
        <begin position="63"/>
        <end position="82"/>
    </location>
</feature>